<protein>
    <submittedName>
        <fullName evidence="2">Uncharacterized protein</fullName>
    </submittedName>
</protein>
<feature type="non-terminal residue" evidence="2">
    <location>
        <position position="1"/>
    </location>
</feature>
<feature type="non-terminal residue" evidence="2">
    <location>
        <position position="86"/>
    </location>
</feature>
<name>A0ABS8Y4R5_DATST</name>
<keyword evidence="1" id="KW-1133">Transmembrane helix</keyword>
<reference evidence="2 3" key="1">
    <citation type="journal article" date="2021" name="BMC Genomics">
        <title>Datura genome reveals duplications of psychoactive alkaloid biosynthetic genes and high mutation rate following tissue culture.</title>
        <authorList>
            <person name="Rajewski A."/>
            <person name="Carter-House D."/>
            <person name="Stajich J."/>
            <person name="Litt A."/>
        </authorList>
    </citation>
    <scope>NUCLEOTIDE SEQUENCE [LARGE SCALE GENOMIC DNA]</scope>
    <source>
        <strain evidence="2">AR-01</strain>
    </source>
</reference>
<accession>A0ABS8Y4R5</accession>
<keyword evidence="1" id="KW-0812">Transmembrane</keyword>
<sequence length="86" mass="9573">YYFGTEWPDRMSWEDLAEGTQFAFADLGFDVGRLILFFWERDWLEQGIGVVVGEVIIFGVGLLVVGVLMLVGEREVALDGGIGVDD</sequence>
<evidence type="ECO:0000313" key="3">
    <source>
        <dbReference type="Proteomes" id="UP000823775"/>
    </source>
</evidence>
<keyword evidence="3" id="KW-1185">Reference proteome</keyword>
<organism evidence="2 3">
    <name type="scientific">Datura stramonium</name>
    <name type="common">Jimsonweed</name>
    <name type="synonym">Common thornapple</name>
    <dbReference type="NCBI Taxonomy" id="4076"/>
    <lineage>
        <taxon>Eukaryota</taxon>
        <taxon>Viridiplantae</taxon>
        <taxon>Streptophyta</taxon>
        <taxon>Embryophyta</taxon>
        <taxon>Tracheophyta</taxon>
        <taxon>Spermatophyta</taxon>
        <taxon>Magnoliopsida</taxon>
        <taxon>eudicotyledons</taxon>
        <taxon>Gunneridae</taxon>
        <taxon>Pentapetalae</taxon>
        <taxon>asterids</taxon>
        <taxon>lamiids</taxon>
        <taxon>Solanales</taxon>
        <taxon>Solanaceae</taxon>
        <taxon>Solanoideae</taxon>
        <taxon>Datureae</taxon>
        <taxon>Datura</taxon>
    </lineage>
</organism>
<dbReference type="Proteomes" id="UP000823775">
    <property type="component" value="Unassembled WGS sequence"/>
</dbReference>
<evidence type="ECO:0000256" key="1">
    <source>
        <dbReference type="SAM" id="Phobius"/>
    </source>
</evidence>
<feature type="transmembrane region" description="Helical" evidence="1">
    <location>
        <begin position="51"/>
        <end position="71"/>
    </location>
</feature>
<dbReference type="EMBL" id="JACEIK010030238">
    <property type="protein sequence ID" value="MCE5166715.1"/>
    <property type="molecule type" value="Genomic_DNA"/>
</dbReference>
<gene>
    <name evidence="2" type="ORF">HAX54_024939</name>
</gene>
<keyword evidence="1" id="KW-0472">Membrane</keyword>
<evidence type="ECO:0000313" key="2">
    <source>
        <dbReference type="EMBL" id="MCE5166715.1"/>
    </source>
</evidence>
<comment type="caution">
    <text evidence="2">The sequence shown here is derived from an EMBL/GenBank/DDBJ whole genome shotgun (WGS) entry which is preliminary data.</text>
</comment>
<proteinExistence type="predicted"/>